<feature type="domain" description="CHAT" evidence="2">
    <location>
        <begin position="421"/>
        <end position="686"/>
    </location>
</feature>
<feature type="signal peptide" evidence="1">
    <location>
        <begin position="1"/>
        <end position="22"/>
    </location>
</feature>
<evidence type="ECO:0000313" key="4">
    <source>
        <dbReference type="Proteomes" id="UP001303946"/>
    </source>
</evidence>
<protein>
    <submittedName>
        <fullName evidence="3">CHAT domain-containing protein</fullName>
    </submittedName>
</protein>
<dbReference type="EMBL" id="CP136336">
    <property type="protein sequence ID" value="WOB06061.1"/>
    <property type="molecule type" value="Genomic_DNA"/>
</dbReference>
<evidence type="ECO:0000256" key="1">
    <source>
        <dbReference type="SAM" id="SignalP"/>
    </source>
</evidence>
<dbReference type="PANTHER" id="PTHR10098">
    <property type="entry name" value="RAPSYN-RELATED"/>
    <property type="match status" value="1"/>
</dbReference>
<dbReference type="Proteomes" id="UP001303946">
    <property type="component" value="Chromosome"/>
</dbReference>
<dbReference type="Gene3D" id="1.25.40.10">
    <property type="entry name" value="Tetratricopeptide repeat domain"/>
    <property type="match status" value="2"/>
</dbReference>
<sequence>MRALHRILLLGAATVCAFAAQAQDNGNSIARDALARHRDANGILALSAEGRALYERDVIKLDGYGYCGRSVALAEQGEFRQSIRAAAKALHLGSSTDNEDLRSLAQRDLAIAYSYAGLLDEAEKFANGALALKPKNPQQAHAPSHKVLGDVAARRGRYGDAADAYTRSYALASERFRPLVLVSLANAYTAASRPTEALQQLDKLPKGEADKLGAFYLRSRANALLAAGVADQAHTLFQRIAADASGSDALYHRLWATEGLGRVELQRGNKPAALKAYLDTVALAEQLRGKFQSDEFKTGLFGDIQKVFDTALDLAIAQREFETAWVLSEASRSRQLLDAVRDRASDSLADHRITLAELQKSLAPGEAVLQFHVLDQRSVVWLVTRTGLSAAVIAQGQSGLAPLVENFRSSVIERRRDTSTLAANLYKLLLADVDLAPAQRLYVVPHGPLHYLPFQALHDGRSYLIERSALTVWPSAAIGAKLLARGSVPAPQLLGFGNPSTDKNVPLPGAEREVQQVARLFNGSEIYLKEDATKDRFKASAGRHNMVHIAAHAELDDVDPLFSRILFASTGSETGLLEAREIYTLDLRGVRLITLSACESGLGRVARGDEIIGFTRSLLSAGANSIVASLWPVADDSTDLLMNRLYRELSTGRDLMAAMQAAQLEVQKNRRFAHPFFWAPFNVIGNGRLLVASEAAR</sequence>
<reference evidence="3 4" key="1">
    <citation type="submission" date="2023-10" db="EMBL/GenBank/DDBJ databases">
        <title>Bacteria for the degradation of biodegradable plastic PBAT(Polybutylene adipate terephthalate).</title>
        <authorList>
            <person name="Weon H.-Y."/>
            <person name="Yeon J."/>
        </authorList>
    </citation>
    <scope>NUCLEOTIDE SEQUENCE [LARGE SCALE GENOMIC DNA]</scope>
    <source>
        <strain evidence="3 4">SBD 7-3</strain>
    </source>
</reference>
<dbReference type="Pfam" id="PF12770">
    <property type="entry name" value="CHAT"/>
    <property type="match status" value="1"/>
</dbReference>
<dbReference type="RefSeq" id="WP_316698314.1">
    <property type="nucleotide sequence ID" value="NZ_CP136336.1"/>
</dbReference>
<name>A0ABZ0CM53_9BURK</name>
<organism evidence="3 4">
    <name type="scientific">Piscinibacter gummiphilus</name>
    <dbReference type="NCBI Taxonomy" id="946333"/>
    <lineage>
        <taxon>Bacteria</taxon>
        <taxon>Pseudomonadati</taxon>
        <taxon>Pseudomonadota</taxon>
        <taxon>Betaproteobacteria</taxon>
        <taxon>Burkholderiales</taxon>
        <taxon>Sphaerotilaceae</taxon>
        <taxon>Piscinibacter</taxon>
    </lineage>
</organism>
<feature type="chain" id="PRO_5046645086" evidence="1">
    <location>
        <begin position="23"/>
        <end position="697"/>
    </location>
</feature>
<keyword evidence="4" id="KW-1185">Reference proteome</keyword>
<gene>
    <name evidence="3" type="ORF">RXV79_14130</name>
</gene>
<dbReference type="InterPro" id="IPR024983">
    <property type="entry name" value="CHAT_dom"/>
</dbReference>
<dbReference type="InterPro" id="IPR011990">
    <property type="entry name" value="TPR-like_helical_dom_sf"/>
</dbReference>
<evidence type="ECO:0000313" key="3">
    <source>
        <dbReference type="EMBL" id="WOB06061.1"/>
    </source>
</evidence>
<dbReference type="InterPro" id="IPR019734">
    <property type="entry name" value="TPR_rpt"/>
</dbReference>
<proteinExistence type="predicted"/>
<accession>A0ABZ0CM53</accession>
<keyword evidence="1" id="KW-0732">Signal</keyword>
<dbReference type="SUPFAM" id="SSF48452">
    <property type="entry name" value="TPR-like"/>
    <property type="match status" value="2"/>
</dbReference>
<evidence type="ECO:0000259" key="2">
    <source>
        <dbReference type="Pfam" id="PF12770"/>
    </source>
</evidence>
<dbReference type="SMART" id="SM00028">
    <property type="entry name" value="TPR"/>
    <property type="match status" value="4"/>
</dbReference>